<proteinExistence type="predicted"/>
<dbReference type="PIRSF" id="PIRSF001435">
    <property type="entry name" value="Nth"/>
    <property type="match status" value="1"/>
</dbReference>
<reference evidence="2" key="1">
    <citation type="submission" date="2023-05" db="EMBL/GenBank/DDBJ databases">
        <authorList>
            <person name="Zhang X."/>
        </authorList>
    </citation>
    <scope>NUCLEOTIDE SEQUENCE</scope>
    <source>
        <strain evidence="2">YF14B1</strain>
    </source>
</reference>
<dbReference type="InterPro" id="IPR011257">
    <property type="entry name" value="DNA_glycosylase"/>
</dbReference>
<name>A0AAE3QQ51_9BACT</name>
<sequence>MTRIENRDNLLTDPMTVEQKLWEAHLRLQTLYGEQELISRREPMRELISTVLSHRTTHANEEEAYWRMFEKFGTWEGIRDAPYEELVKALSPAQFPEPKAAYIQKILTLIFKERGEANIDFLKEMSLEEGLTWLYSLPGVGLKTAALVLLFNFHKPVLPVDTHVHRVTQRLGIIGSKITPDKAHPVLLSLLPKEPKVLFNFHKHFYWHGQRVCKWAEPKCSQCPLPNICKWYQEHRATNKSENIPADN</sequence>
<organism evidence="2 3">
    <name type="scientific">Xanthocytophaga flava</name>
    <dbReference type="NCBI Taxonomy" id="3048013"/>
    <lineage>
        <taxon>Bacteria</taxon>
        <taxon>Pseudomonadati</taxon>
        <taxon>Bacteroidota</taxon>
        <taxon>Cytophagia</taxon>
        <taxon>Cytophagales</taxon>
        <taxon>Rhodocytophagaceae</taxon>
        <taxon>Xanthocytophaga</taxon>
    </lineage>
</organism>
<dbReference type="Gene3D" id="1.10.1670.10">
    <property type="entry name" value="Helix-hairpin-Helix base-excision DNA repair enzymes (C-terminal)"/>
    <property type="match status" value="1"/>
</dbReference>
<comment type="caution">
    <text evidence="2">The sequence shown here is derived from an EMBL/GenBank/DDBJ whole genome shotgun (WGS) entry which is preliminary data.</text>
</comment>
<dbReference type="Pfam" id="PF00730">
    <property type="entry name" value="HhH-GPD"/>
    <property type="match status" value="1"/>
</dbReference>
<dbReference type="AlphaFoldDB" id="A0AAE3QQ51"/>
<dbReference type="Proteomes" id="UP001241110">
    <property type="component" value="Unassembled WGS sequence"/>
</dbReference>
<dbReference type="PANTHER" id="PTHR47203">
    <property type="match status" value="1"/>
</dbReference>
<gene>
    <name evidence="2" type="ORF">QNI16_22345</name>
</gene>
<evidence type="ECO:0000259" key="1">
    <source>
        <dbReference type="SMART" id="SM00478"/>
    </source>
</evidence>
<evidence type="ECO:0000313" key="3">
    <source>
        <dbReference type="Proteomes" id="UP001241110"/>
    </source>
</evidence>
<dbReference type="RefSeq" id="WP_313982929.1">
    <property type="nucleotide sequence ID" value="NZ_JASJOS010000010.1"/>
</dbReference>
<evidence type="ECO:0000313" key="2">
    <source>
        <dbReference type="EMBL" id="MDJ1483255.1"/>
    </source>
</evidence>
<dbReference type="CDD" id="cd00056">
    <property type="entry name" value="ENDO3c"/>
    <property type="match status" value="1"/>
</dbReference>
<accession>A0AAE3QQ51</accession>
<protein>
    <submittedName>
        <fullName evidence="2">Endonuclease III</fullName>
    </submittedName>
</protein>
<feature type="domain" description="HhH-GPD" evidence="1">
    <location>
        <begin position="52"/>
        <end position="211"/>
    </location>
</feature>
<dbReference type="GO" id="GO:0004519">
    <property type="term" value="F:endonuclease activity"/>
    <property type="evidence" value="ECO:0007669"/>
    <property type="project" value="UniProtKB-KW"/>
</dbReference>
<dbReference type="InterPro" id="IPR003265">
    <property type="entry name" value="HhH-GPD_domain"/>
</dbReference>
<dbReference type="SMART" id="SM00478">
    <property type="entry name" value="ENDO3c"/>
    <property type="match status" value="1"/>
</dbReference>
<dbReference type="Gene3D" id="1.10.340.30">
    <property type="entry name" value="Hypothetical protein, domain 2"/>
    <property type="match status" value="1"/>
</dbReference>
<keyword evidence="2" id="KW-0378">Hydrolase</keyword>
<dbReference type="InterPro" id="IPR023170">
    <property type="entry name" value="HhH_base_excis_C"/>
</dbReference>
<dbReference type="SUPFAM" id="SSF48150">
    <property type="entry name" value="DNA-glycosylase"/>
    <property type="match status" value="1"/>
</dbReference>
<dbReference type="GO" id="GO:0006284">
    <property type="term" value="P:base-excision repair"/>
    <property type="evidence" value="ECO:0007669"/>
    <property type="project" value="InterPro"/>
</dbReference>
<dbReference type="EMBL" id="JASJOS010000010">
    <property type="protein sequence ID" value="MDJ1483255.1"/>
    <property type="molecule type" value="Genomic_DNA"/>
</dbReference>
<dbReference type="PANTHER" id="PTHR47203:SF1">
    <property type="entry name" value="HYPOTHETICAL BASE EXCISION DNA REPAIR PROTEIN (EUROFUNG)"/>
    <property type="match status" value="1"/>
</dbReference>
<keyword evidence="2" id="KW-0540">Nuclease</keyword>
<keyword evidence="2" id="KW-0255">Endonuclease</keyword>